<comment type="subcellular location">
    <subcellularLocation>
        <location evidence="1 4">Cell outer membrane</location>
    </subcellularLocation>
</comment>
<dbReference type="OrthoDB" id="8727862at2"/>
<keyword evidence="4" id="KW-0798">TonB box</keyword>
<dbReference type="PANTHER" id="PTHR40980:SF4">
    <property type="entry name" value="TONB-DEPENDENT RECEPTOR-LIKE BETA-BARREL DOMAIN-CONTAINING PROTEIN"/>
    <property type="match status" value="1"/>
</dbReference>
<evidence type="ECO:0000259" key="7">
    <source>
        <dbReference type="Pfam" id="PF07715"/>
    </source>
</evidence>
<dbReference type="InterPro" id="IPR037066">
    <property type="entry name" value="Plug_dom_sf"/>
</dbReference>
<dbReference type="GO" id="GO:0009279">
    <property type="term" value="C:cell outer membrane"/>
    <property type="evidence" value="ECO:0007669"/>
    <property type="project" value="UniProtKB-SubCell"/>
</dbReference>
<reference evidence="8 9" key="1">
    <citation type="submission" date="2018-12" db="EMBL/GenBank/DDBJ databases">
        <title>Dyella dinghuensis sp. nov. DHOA06 and Dyella choica sp. nov. 4M-K27, isolated from forest soil.</title>
        <authorList>
            <person name="Qiu L.-H."/>
            <person name="Gao Z.-H."/>
        </authorList>
    </citation>
    <scope>NUCLEOTIDE SEQUENCE [LARGE SCALE GENOMIC DNA]</scope>
    <source>
        <strain evidence="8 9">4M-K27</strain>
    </source>
</reference>
<evidence type="ECO:0000259" key="6">
    <source>
        <dbReference type="Pfam" id="PF00593"/>
    </source>
</evidence>
<dbReference type="EMBL" id="RYYV01000002">
    <property type="protein sequence ID" value="RUL79009.1"/>
    <property type="molecule type" value="Genomic_DNA"/>
</dbReference>
<dbReference type="PANTHER" id="PTHR40980">
    <property type="entry name" value="PLUG DOMAIN-CONTAINING PROTEIN"/>
    <property type="match status" value="1"/>
</dbReference>
<dbReference type="InterPro" id="IPR000531">
    <property type="entry name" value="Beta-barrel_TonB"/>
</dbReference>
<dbReference type="Gene3D" id="2.170.130.10">
    <property type="entry name" value="TonB-dependent receptor, plug domain"/>
    <property type="match status" value="1"/>
</dbReference>
<evidence type="ECO:0000256" key="2">
    <source>
        <dbReference type="ARBA" id="ARBA00023136"/>
    </source>
</evidence>
<evidence type="ECO:0000313" key="9">
    <source>
        <dbReference type="Proteomes" id="UP000274358"/>
    </source>
</evidence>
<evidence type="ECO:0000256" key="3">
    <source>
        <dbReference type="ARBA" id="ARBA00023237"/>
    </source>
</evidence>
<dbReference type="InterPro" id="IPR013784">
    <property type="entry name" value="Carb-bd-like_fold"/>
</dbReference>
<dbReference type="AlphaFoldDB" id="A0A432M9Y7"/>
<dbReference type="Gene3D" id="2.60.40.1120">
    <property type="entry name" value="Carboxypeptidase-like, regulatory domain"/>
    <property type="match status" value="1"/>
</dbReference>
<accession>A0A432M9Y7</accession>
<dbReference type="Proteomes" id="UP000274358">
    <property type="component" value="Unassembled WGS sequence"/>
</dbReference>
<dbReference type="InterPro" id="IPR012910">
    <property type="entry name" value="Plug_dom"/>
</dbReference>
<dbReference type="Gene3D" id="2.40.170.20">
    <property type="entry name" value="TonB-dependent receptor, beta-barrel domain"/>
    <property type="match status" value="1"/>
</dbReference>
<keyword evidence="9" id="KW-1185">Reference proteome</keyword>
<evidence type="ECO:0000256" key="5">
    <source>
        <dbReference type="SAM" id="SignalP"/>
    </source>
</evidence>
<feature type="domain" description="TonB-dependent receptor-like beta-barrel" evidence="6">
    <location>
        <begin position="502"/>
        <end position="951"/>
    </location>
</feature>
<dbReference type="InterPro" id="IPR036942">
    <property type="entry name" value="Beta-barrel_TonB_sf"/>
</dbReference>
<organism evidence="8 9">
    <name type="scientific">Dyella choica</name>
    <dbReference type="NCBI Taxonomy" id="1927959"/>
    <lineage>
        <taxon>Bacteria</taxon>
        <taxon>Pseudomonadati</taxon>
        <taxon>Pseudomonadota</taxon>
        <taxon>Gammaproteobacteria</taxon>
        <taxon>Lysobacterales</taxon>
        <taxon>Rhodanobacteraceae</taxon>
        <taxon>Dyella</taxon>
    </lineage>
</organism>
<dbReference type="GO" id="GO:0030246">
    <property type="term" value="F:carbohydrate binding"/>
    <property type="evidence" value="ECO:0007669"/>
    <property type="project" value="InterPro"/>
</dbReference>
<dbReference type="SUPFAM" id="SSF49452">
    <property type="entry name" value="Starch-binding domain-like"/>
    <property type="match status" value="1"/>
</dbReference>
<protein>
    <submittedName>
        <fullName evidence="8">TonB-dependent receptor</fullName>
    </submittedName>
</protein>
<proteinExistence type="inferred from homology"/>
<feature type="domain" description="TonB-dependent receptor plug" evidence="7">
    <location>
        <begin position="127"/>
        <end position="243"/>
    </location>
</feature>
<keyword evidence="3" id="KW-0998">Cell outer membrane</keyword>
<keyword evidence="2 4" id="KW-0472">Membrane</keyword>
<dbReference type="InterPro" id="IPR010104">
    <property type="entry name" value="TonB_rcpt_bac"/>
</dbReference>
<dbReference type="Pfam" id="PF07715">
    <property type="entry name" value="Plug"/>
    <property type="match status" value="1"/>
</dbReference>
<dbReference type="PROSITE" id="PS51257">
    <property type="entry name" value="PROKAR_LIPOPROTEIN"/>
    <property type="match status" value="1"/>
</dbReference>
<evidence type="ECO:0000256" key="4">
    <source>
        <dbReference type="RuleBase" id="RU003357"/>
    </source>
</evidence>
<comment type="caution">
    <text evidence="8">The sequence shown here is derived from an EMBL/GenBank/DDBJ whole genome shotgun (WGS) entry which is preliminary data.</text>
</comment>
<feature type="signal peptide" evidence="5">
    <location>
        <begin position="1"/>
        <end position="28"/>
    </location>
</feature>
<gene>
    <name evidence="8" type="ORF">EKH80_04210</name>
</gene>
<dbReference type="SUPFAM" id="SSF56935">
    <property type="entry name" value="Porins"/>
    <property type="match status" value="1"/>
</dbReference>
<name>A0A432M9Y7_9GAMM</name>
<keyword evidence="8" id="KW-0675">Receptor</keyword>
<dbReference type="Pfam" id="PF13620">
    <property type="entry name" value="CarboxypepD_reg"/>
    <property type="match status" value="1"/>
</dbReference>
<dbReference type="Pfam" id="PF00593">
    <property type="entry name" value="TonB_dep_Rec_b-barrel"/>
    <property type="match status" value="1"/>
</dbReference>
<sequence length="986" mass="106059">MFRAKKSLLSCSIFAALGTLAMTSTACAGDITGVITDPANGKPAAGIAVLNTVTGQSVETDASGRFLMNDLPAGHYLLTATTASSHALSASVDVPKLGTVTPAFSAVATLNKISVAANRYDASQIQMNAVNTVNVLSADDLKYTAVHNVAEALALLPGVNTFNSGQSYFGGIDGASRGEGMFTSVRGLNAEYNVNLINGVSVAQGMPYSRGVQLSLLPPSGMQTIVLNKTSTADMDGDAIGGTIDFRTPTAFDFSAPSSGSITASGRIESRARDYGDNGLGGGLAGEFQTKFGDQHQVGLYASAYYQSRNYVNSEAAGATAASGDGAWAFAHATAAGANAAGFDPQRNLESTGMYLGTSSGYTHQYGGNVSLDWKLDDTLTAYARATYAYAKTEQNTTYLQIIPKNISYAQIGNTGVYQPVIGRIPMRFWYETNPEKADLATFQVGADKVVGSWTLSPNLFYSFGDNDRPDHVEISARNDEYSSADFPYGASSVMIYGSNGFAYPQLTPAMSAQLSSVATMYARRAGELTEIYSGQEKGGIKFDARDDFDSGALASVQMGVKYSTSHRDFSNRDWTTSKYTDGRSFGSLGLIDGYYSSVFPGIYPYPSPKMSQSALKRLIAANVVPGDLDTCSNLYVNNWNCDTQRANETVSAAYAMATFKWGNLEVIPGMRFEHTDIRNTFWVIPQDAQGNEIPGYFAKNYTHYNEPLPSVFVNYRPSDNTVYRGGIWTSYTRPAFIQLGGGSQISISSDGVTTISEGNPNLKSIYSLNIDFSGEWSNQQGGHAMLSGFYKKLSHYIFESGGNPVNPATVDAGAIQYVQPRNGGDGKVYGVEAAVRQKFQNLPTPFDGLGVAFNATGQRTSVNLGMPGFEHERIQNAPNLMANAELFYEKNGLSINLSYHYAGAYISTYDYLGQNAAWDDLWIRPVTRLDLHAGYAVNDHLQVDMSITNLTQNYSYWSHIGKNSLVASDIVDSGMTTLLTAKYSF</sequence>
<comment type="similarity">
    <text evidence="4">Belongs to the TonB-dependent receptor family.</text>
</comment>
<evidence type="ECO:0000256" key="1">
    <source>
        <dbReference type="ARBA" id="ARBA00004442"/>
    </source>
</evidence>
<dbReference type="NCBIfam" id="TIGR01782">
    <property type="entry name" value="TonB-Xanth-Caul"/>
    <property type="match status" value="1"/>
</dbReference>
<evidence type="ECO:0000313" key="8">
    <source>
        <dbReference type="EMBL" id="RUL79009.1"/>
    </source>
</evidence>
<keyword evidence="5" id="KW-0732">Signal</keyword>
<feature type="chain" id="PRO_5019236251" evidence="5">
    <location>
        <begin position="29"/>
        <end position="986"/>
    </location>
</feature>
<dbReference type="RefSeq" id="WP_126683466.1">
    <property type="nucleotide sequence ID" value="NZ_RYYV01000002.1"/>
</dbReference>